<feature type="domain" description="Sm" evidence="9">
    <location>
        <begin position="16"/>
        <end position="101"/>
    </location>
</feature>
<name>A0ABQ9CV28_9PASS</name>
<evidence type="ECO:0000313" key="10">
    <source>
        <dbReference type="EMBL" id="KAJ7406887.1"/>
    </source>
</evidence>
<evidence type="ECO:0000256" key="8">
    <source>
        <dbReference type="ARBA" id="ARBA00023274"/>
    </source>
</evidence>
<protein>
    <recommendedName>
        <fullName evidence="9">Sm domain-containing protein</fullName>
    </recommendedName>
</protein>
<evidence type="ECO:0000256" key="3">
    <source>
        <dbReference type="ARBA" id="ARBA00022664"/>
    </source>
</evidence>
<evidence type="ECO:0000313" key="11">
    <source>
        <dbReference type="Proteomes" id="UP001145742"/>
    </source>
</evidence>
<dbReference type="PANTHER" id="PTHR13110">
    <property type="entry name" value="U6 SNRNA-ASSOCIATED SM-LIKE PROTEIN LSM3"/>
    <property type="match status" value="1"/>
</dbReference>
<comment type="caution">
    <text evidence="10">The sequence shown here is derived from an EMBL/GenBank/DDBJ whole genome shotgun (WGS) entry which is preliminary data.</text>
</comment>
<dbReference type="InterPro" id="IPR047575">
    <property type="entry name" value="Sm"/>
</dbReference>
<dbReference type="Gene3D" id="2.30.30.100">
    <property type="match status" value="1"/>
</dbReference>
<gene>
    <name evidence="10" type="ORF">WISP_130427</name>
</gene>
<evidence type="ECO:0000256" key="5">
    <source>
        <dbReference type="ARBA" id="ARBA00022884"/>
    </source>
</evidence>
<dbReference type="CDD" id="cd01730">
    <property type="entry name" value="LSm3"/>
    <property type="match status" value="1"/>
</dbReference>
<dbReference type="SMART" id="SM00651">
    <property type="entry name" value="Sm"/>
    <property type="match status" value="1"/>
</dbReference>
<evidence type="ECO:0000259" key="9">
    <source>
        <dbReference type="PROSITE" id="PS52002"/>
    </source>
</evidence>
<dbReference type="InterPro" id="IPR010920">
    <property type="entry name" value="LSM_dom_sf"/>
</dbReference>
<keyword evidence="5" id="KW-0694">RNA-binding</keyword>
<keyword evidence="6" id="KW-0508">mRNA splicing</keyword>
<keyword evidence="3" id="KW-0507">mRNA processing</keyword>
<evidence type="ECO:0000256" key="1">
    <source>
        <dbReference type="ARBA" id="ARBA00004123"/>
    </source>
</evidence>
<dbReference type="EMBL" id="WHWB01034626">
    <property type="protein sequence ID" value="KAJ7406887.1"/>
    <property type="molecule type" value="Genomic_DNA"/>
</dbReference>
<dbReference type="Proteomes" id="UP001145742">
    <property type="component" value="Unassembled WGS sequence"/>
</dbReference>
<reference evidence="10" key="1">
    <citation type="submission" date="2019-10" db="EMBL/GenBank/DDBJ databases">
        <authorList>
            <person name="Soares A.E.R."/>
            <person name="Aleixo A."/>
            <person name="Schneider P."/>
            <person name="Miyaki C.Y."/>
            <person name="Schneider M.P."/>
            <person name="Mello C."/>
            <person name="Vasconcelos A.T.R."/>
        </authorList>
    </citation>
    <scope>NUCLEOTIDE SEQUENCE</scope>
    <source>
        <tissue evidence="10">Muscle</tissue>
    </source>
</reference>
<sequence length="295" mass="33867">MADEVDQQQTTNTVEEPLDLIRLSLDERIYVKMRNDRELRGRLHAYDQHLNMILGDVEETVTTIEIDEETYEEIYKSTKRNIPMLFVRGDGVVLVAPPLRTVLNSARSIEMKLEIKDSGSGQQRLWAENDFRHQEEYSPKLLSVFNTVCKQLAEIFQIIPEMTTFHSLSLSHFLQVGKMEGFLTLHLKPFPFDYAGCQLVNNKVQRLHFVLEEIASPFQWCKAFRAKSILPEYNGSSPNEGKSVPGIICFTKQEAKEANEKAIIKCLYYIPIENWKTVVAESTGSKQHRGPKASK</sequence>
<keyword evidence="7" id="KW-0539">Nucleus</keyword>
<keyword evidence="11" id="KW-1185">Reference proteome</keyword>
<evidence type="ECO:0000256" key="6">
    <source>
        <dbReference type="ARBA" id="ARBA00023187"/>
    </source>
</evidence>
<dbReference type="SUPFAM" id="SSF50182">
    <property type="entry name" value="Sm-like ribonucleoproteins"/>
    <property type="match status" value="1"/>
</dbReference>
<dbReference type="InterPro" id="IPR040002">
    <property type="entry name" value="Sm-like_LSM3"/>
</dbReference>
<evidence type="ECO:0000256" key="4">
    <source>
        <dbReference type="ARBA" id="ARBA00022728"/>
    </source>
</evidence>
<dbReference type="Pfam" id="PF01423">
    <property type="entry name" value="LSM"/>
    <property type="match status" value="1"/>
</dbReference>
<dbReference type="InterPro" id="IPR001163">
    <property type="entry name" value="Sm_dom_euk/arc"/>
</dbReference>
<evidence type="ECO:0000256" key="7">
    <source>
        <dbReference type="ARBA" id="ARBA00023242"/>
    </source>
</evidence>
<evidence type="ECO:0000256" key="2">
    <source>
        <dbReference type="ARBA" id="ARBA00006850"/>
    </source>
</evidence>
<dbReference type="InterPro" id="IPR034105">
    <property type="entry name" value="Lsm3"/>
</dbReference>
<comment type="similarity">
    <text evidence="2">Belongs to the snRNP Sm proteins family.</text>
</comment>
<comment type="subcellular location">
    <subcellularLocation>
        <location evidence="1">Nucleus</location>
    </subcellularLocation>
</comment>
<accession>A0ABQ9CV28</accession>
<dbReference type="PROSITE" id="PS52002">
    <property type="entry name" value="SM"/>
    <property type="match status" value="1"/>
</dbReference>
<proteinExistence type="inferred from homology"/>
<organism evidence="10 11">
    <name type="scientific">Willisornis vidua</name>
    <name type="common">Xingu scale-backed antbird</name>
    <dbReference type="NCBI Taxonomy" id="1566151"/>
    <lineage>
        <taxon>Eukaryota</taxon>
        <taxon>Metazoa</taxon>
        <taxon>Chordata</taxon>
        <taxon>Craniata</taxon>
        <taxon>Vertebrata</taxon>
        <taxon>Euteleostomi</taxon>
        <taxon>Archelosauria</taxon>
        <taxon>Archosauria</taxon>
        <taxon>Dinosauria</taxon>
        <taxon>Saurischia</taxon>
        <taxon>Theropoda</taxon>
        <taxon>Coelurosauria</taxon>
        <taxon>Aves</taxon>
        <taxon>Neognathae</taxon>
        <taxon>Neoaves</taxon>
        <taxon>Telluraves</taxon>
        <taxon>Australaves</taxon>
        <taxon>Passeriformes</taxon>
        <taxon>Thamnophilidae</taxon>
        <taxon>Willisornis</taxon>
    </lineage>
</organism>
<keyword evidence="8" id="KW-0687">Ribonucleoprotein</keyword>
<keyword evidence="4" id="KW-0747">Spliceosome</keyword>